<dbReference type="InterPro" id="IPR011990">
    <property type="entry name" value="TPR-like_helical_dom_sf"/>
</dbReference>
<comment type="similarity">
    <text evidence="1">Belongs to the AfsR/DnrI/RedD regulatory family.</text>
</comment>
<dbReference type="STRING" id="369723.Strop_2737"/>
<evidence type="ECO:0000259" key="6">
    <source>
        <dbReference type="PROSITE" id="PS51755"/>
    </source>
</evidence>
<dbReference type="Pfam" id="PF03704">
    <property type="entry name" value="BTAD"/>
    <property type="match status" value="1"/>
</dbReference>
<feature type="repeat" description="TPR" evidence="3">
    <location>
        <begin position="879"/>
        <end position="912"/>
    </location>
</feature>
<evidence type="ECO:0000256" key="1">
    <source>
        <dbReference type="ARBA" id="ARBA00005820"/>
    </source>
</evidence>
<dbReference type="InterPro" id="IPR005158">
    <property type="entry name" value="BTAD"/>
</dbReference>
<dbReference type="InterPro" id="IPR027417">
    <property type="entry name" value="P-loop_NTPase"/>
</dbReference>
<dbReference type="Gene3D" id="1.10.10.10">
    <property type="entry name" value="Winged helix-like DNA-binding domain superfamily/Winged helix DNA-binding domain"/>
    <property type="match status" value="1"/>
</dbReference>
<dbReference type="Proteomes" id="UP000000235">
    <property type="component" value="Chromosome"/>
</dbReference>
<dbReference type="Gene3D" id="3.40.50.300">
    <property type="entry name" value="P-loop containing nucleotide triphosphate hydrolases"/>
    <property type="match status" value="1"/>
</dbReference>
<evidence type="ECO:0000313" key="8">
    <source>
        <dbReference type="Proteomes" id="UP000000235"/>
    </source>
</evidence>
<organism evidence="7 8">
    <name type="scientific">Salinispora tropica (strain ATCC BAA-916 / DSM 44818 / JCM 13857 / NBRC 105044 / CNB-440)</name>
    <dbReference type="NCBI Taxonomy" id="369723"/>
    <lineage>
        <taxon>Bacteria</taxon>
        <taxon>Bacillati</taxon>
        <taxon>Actinomycetota</taxon>
        <taxon>Actinomycetes</taxon>
        <taxon>Micromonosporales</taxon>
        <taxon>Micromonosporaceae</taxon>
        <taxon>Salinispora</taxon>
    </lineage>
</organism>
<dbReference type="SUPFAM" id="SSF52540">
    <property type="entry name" value="P-loop containing nucleoside triphosphate hydrolases"/>
    <property type="match status" value="1"/>
</dbReference>
<accession>A4X8I1</accession>
<dbReference type="GO" id="GO:0006355">
    <property type="term" value="P:regulation of DNA-templated transcription"/>
    <property type="evidence" value="ECO:0007669"/>
    <property type="project" value="InterPro"/>
</dbReference>
<dbReference type="Pfam" id="PF25872">
    <property type="entry name" value="HTH_77"/>
    <property type="match status" value="1"/>
</dbReference>
<dbReference type="HOGENOM" id="CLU_004665_1_3_11"/>
<dbReference type="KEGG" id="stp:Strop_2737"/>
<dbReference type="CDD" id="cd15831">
    <property type="entry name" value="BTAD"/>
    <property type="match status" value="1"/>
</dbReference>
<dbReference type="InterPro" id="IPR019734">
    <property type="entry name" value="TPR_rpt"/>
</dbReference>
<dbReference type="Pfam" id="PF00486">
    <property type="entry name" value="Trans_reg_C"/>
    <property type="match status" value="1"/>
</dbReference>
<gene>
    <name evidence="7" type="ordered locus">Strop_2737</name>
</gene>
<protein>
    <submittedName>
        <fullName evidence="7">Transcriptional activator domain</fullName>
    </submittedName>
</protein>
<sequence length="1102" mass="117243">MRFGLLGPLGVWTADGTPVTVPDVKVRRLLAALLAHEGHPVSVDRLLEHLWADLPPANPAGALQTKVWRLRRALNAATPGARDRVVSHPPGYLLRTGPEPTDAERFTALLEQAANTTAAHTRAALLDEALGLWRGPVLADFPEAPFATALTARLAEHRLTAIEDRAEARLALGQHHLPSGELADLLTRHPYRERLRALHLRVLYRAGRQGEALDCYDRFRRKLADELGVDPGPELVALHRAILSQDPALLAPPPASSPVTIAPAPSGALPPARVRGNLPAAPTELIGRAAAVRDLHLLLDAGRLVTLVGSGGVGKTRLAVEAAHQVAGAYPDGVWLVELAALEADPATLAGAVLAVLGVRENAERPPATPAERLLAALRGRQLLLLLDNCEHVVEPIAQLADRVLRHAPGVRLLASSQEPLGVAGEQVCAVPPLALPNPEVGDPVLLAQASAVRLFVTRTRAAAPGFALDETNAREVAELCHRLDGIPLALELAATRVRALGVRGLLTRIDDRFRVLTRGHRGAPPRQQTLRAMIDWSWELLSEPERLVLRRLAVHADGCTLEAAEAVCADDDLPADKVLDLLARLVDRSLVVMAETPVGPRHRLLESVAAYCAERLREAAEVATVRRRHRRYYTALARRADEELRGPKQQQWLARIDQETANLRQALDDAIADGDAVGALDLSTALAWYGYLRGRLRETRRSIEAALAVAGPAPATPRAAAACWHAGLALLESGGEHAPLVAPALSGWPAGEELATRARAVAFLGLALLNTGDVAGSTALVNEVLPEFERFGDRWGVAAALSLRASQALARGDLAAVHQDGERAVALFRELGDRWGQLQASFPLTNRAEATGDYPEAARLHREGLELAEGLGLWLEAADRLSGLGRIALLAGDYHRAREFHERALRLAGEQSCKPAELYAQIGLGLGARREGRLADAERLLRSVLDWTRQPGLDADVVRALLLAELGFIAELRGAVPAAGSLHAESFALASAVGDPRAQALALEGLAGVAAIDGRPTRAARLLGAAAMARVSVGAPLPAGERGDVDRITAAARAELGAPAFTEAFDRGRALRPEQAYASSGANGARTPPGTGATRPPADVG</sequence>
<evidence type="ECO:0000313" key="7">
    <source>
        <dbReference type="EMBL" id="ABP55181.1"/>
    </source>
</evidence>
<feature type="region of interest" description="Disordered" evidence="5">
    <location>
        <begin position="1073"/>
        <end position="1102"/>
    </location>
</feature>
<dbReference type="PRINTS" id="PR00364">
    <property type="entry name" value="DISEASERSIST"/>
</dbReference>
<dbReference type="RefSeq" id="WP_012013962.1">
    <property type="nucleotide sequence ID" value="NC_009380.1"/>
</dbReference>
<feature type="domain" description="OmpR/PhoB-type" evidence="6">
    <location>
        <begin position="1"/>
        <end position="96"/>
    </location>
</feature>
<proteinExistence type="inferred from homology"/>
<feature type="compositionally biased region" description="Low complexity" evidence="5">
    <location>
        <begin position="1082"/>
        <end position="1102"/>
    </location>
</feature>
<dbReference type="PATRIC" id="fig|369723.5.peg.2818"/>
<evidence type="ECO:0000256" key="4">
    <source>
        <dbReference type="PROSITE-ProRule" id="PRU01091"/>
    </source>
</evidence>
<evidence type="ECO:0000256" key="5">
    <source>
        <dbReference type="SAM" id="MobiDB-lite"/>
    </source>
</evidence>
<dbReference type="SUPFAM" id="SSF46894">
    <property type="entry name" value="C-terminal effector domain of the bipartite response regulators"/>
    <property type="match status" value="1"/>
</dbReference>
<keyword evidence="3" id="KW-0802">TPR repeat</keyword>
<dbReference type="GO" id="GO:0000160">
    <property type="term" value="P:phosphorelay signal transduction system"/>
    <property type="evidence" value="ECO:0007669"/>
    <property type="project" value="InterPro"/>
</dbReference>
<dbReference type="InterPro" id="IPR001867">
    <property type="entry name" value="OmpR/PhoB-type_DNA-bd"/>
</dbReference>
<evidence type="ECO:0000256" key="2">
    <source>
        <dbReference type="ARBA" id="ARBA00023125"/>
    </source>
</evidence>
<dbReference type="SMART" id="SM01043">
    <property type="entry name" value="BTAD"/>
    <property type="match status" value="1"/>
</dbReference>
<name>A4X8I1_SALTO</name>
<evidence type="ECO:0000256" key="3">
    <source>
        <dbReference type="PROSITE-ProRule" id="PRU00339"/>
    </source>
</evidence>
<dbReference type="InterPro" id="IPR016032">
    <property type="entry name" value="Sig_transdc_resp-reg_C-effctor"/>
</dbReference>
<dbReference type="GO" id="GO:0003677">
    <property type="term" value="F:DNA binding"/>
    <property type="evidence" value="ECO:0007669"/>
    <property type="project" value="UniProtKB-UniRule"/>
</dbReference>
<dbReference type="EMBL" id="CP000667">
    <property type="protein sequence ID" value="ABP55181.1"/>
    <property type="molecule type" value="Genomic_DNA"/>
</dbReference>
<dbReference type="InterPro" id="IPR036388">
    <property type="entry name" value="WH-like_DNA-bd_sf"/>
</dbReference>
<feature type="DNA-binding region" description="OmpR/PhoB-type" evidence="4">
    <location>
        <begin position="1"/>
        <end position="96"/>
    </location>
</feature>
<keyword evidence="8" id="KW-1185">Reference proteome</keyword>
<dbReference type="PANTHER" id="PTHR47691">
    <property type="entry name" value="REGULATOR-RELATED"/>
    <property type="match status" value="1"/>
</dbReference>
<dbReference type="Pfam" id="PF00931">
    <property type="entry name" value="NB-ARC"/>
    <property type="match status" value="1"/>
</dbReference>
<dbReference type="SUPFAM" id="SSF48452">
    <property type="entry name" value="TPR-like"/>
    <property type="match status" value="2"/>
</dbReference>
<dbReference type="eggNOG" id="COG3903">
    <property type="taxonomic scope" value="Bacteria"/>
</dbReference>
<dbReference type="AlphaFoldDB" id="A4X8I1"/>
<dbReference type="PANTHER" id="PTHR47691:SF3">
    <property type="entry name" value="HTH-TYPE TRANSCRIPTIONAL REGULATOR RV0890C-RELATED"/>
    <property type="match status" value="1"/>
</dbReference>
<dbReference type="SMART" id="SM00862">
    <property type="entry name" value="Trans_reg_C"/>
    <property type="match status" value="1"/>
</dbReference>
<dbReference type="InterPro" id="IPR058852">
    <property type="entry name" value="HTH_77"/>
</dbReference>
<dbReference type="Gene3D" id="1.25.40.10">
    <property type="entry name" value="Tetratricopeptide repeat domain"/>
    <property type="match status" value="3"/>
</dbReference>
<dbReference type="PROSITE" id="PS51755">
    <property type="entry name" value="OMPR_PHOB"/>
    <property type="match status" value="1"/>
</dbReference>
<dbReference type="PROSITE" id="PS50005">
    <property type="entry name" value="TPR"/>
    <property type="match status" value="1"/>
</dbReference>
<reference evidence="8" key="1">
    <citation type="journal article" date="2007" name="Proc. Natl. Acad. Sci. U.S.A.">
        <title>Genome sequencing reveals complex secondary metabolome in the marine actinomycete Salinispora tropica.</title>
        <authorList>
            <person name="Udwary D.W."/>
            <person name="Zeigler L."/>
            <person name="Asolkar R.N."/>
            <person name="Singan V."/>
            <person name="Lapidus A."/>
            <person name="Fenical W."/>
            <person name="Jensen P.R."/>
            <person name="Moore B.S."/>
        </authorList>
    </citation>
    <scope>NUCLEOTIDE SEQUENCE [LARGE SCALE GENOMIC DNA]</scope>
    <source>
        <strain evidence="8">ATCC BAA-916 / DSM 44818 / CNB-440</strain>
    </source>
</reference>
<dbReference type="InterPro" id="IPR002182">
    <property type="entry name" value="NB-ARC"/>
</dbReference>
<dbReference type="eggNOG" id="COG3629">
    <property type="taxonomic scope" value="Bacteria"/>
</dbReference>
<keyword evidence="2 4" id="KW-0238">DNA-binding</keyword>